<reference evidence="1" key="1">
    <citation type="submission" date="2020-03" db="EMBL/GenBank/DDBJ databases">
        <title>The deep terrestrial virosphere.</title>
        <authorList>
            <person name="Holmfeldt K."/>
            <person name="Nilsson E."/>
            <person name="Simone D."/>
            <person name="Lopez-Fernandez M."/>
            <person name="Wu X."/>
            <person name="de Brujin I."/>
            <person name="Lundin D."/>
            <person name="Andersson A."/>
            <person name="Bertilsson S."/>
            <person name="Dopson M."/>
        </authorList>
    </citation>
    <scope>NUCLEOTIDE SEQUENCE</scope>
    <source>
        <strain evidence="1">MM415B00897</strain>
    </source>
</reference>
<gene>
    <name evidence="1" type="ORF">MM415B00897_0004</name>
</gene>
<dbReference type="AlphaFoldDB" id="A0A6M3IVT0"/>
<accession>A0A6M3IVT0</accession>
<name>A0A6M3IVT0_9ZZZZ</name>
<organism evidence="1">
    <name type="scientific">viral metagenome</name>
    <dbReference type="NCBI Taxonomy" id="1070528"/>
    <lineage>
        <taxon>unclassified sequences</taxon>
        <taxon>metagenomes</taxon>
        <taxon>organismal metagenomes</taxon>
    </lineage>
</organism>
<dbReference type="EMBL" id="MT141450">
    <property type="protein sequence ID" value="QJA61693.1"/>
    <property type="molecule type" value="Genomic_DNA"/>
</dbReference>
<evidence type="ECO:0000313" key="1">
    <source>
        <dbReference type="EMBL" id="QJA61693.1"/>
    </source>
</evidence>
<sequence>MEWVYKIYMNNTLVDSSPLSGIALLKFEDACRVGTPALRREYAGLSFDPVIHGTTEYNPLDGGWDCV</sequence>
<protein>
    <submittedName>
        <fullName evidence="1">Uncharacterized protein</fullName>
    </submittedName>
</protein>
<proteinExistence type="predicted"/>